<gene>
    <name evidence="1" type="ORF">SDC9_170037</name>
</gene>
<protein>
    <submittedName>
        <fullName evidence="1">Uncharacterized protein</fullName>
    </submittedName>
</protein>
<comment type="caution">
    <text evidence="1">The sequence shown here is derived from an EMBL/GenBank/DDBJ whole genome shotgun (WGS) entry which is preliminary data.</text>
</comment>
<organism evidence="1">
    <name type="scientific">bioreactor metagenome</name>
    <dbReference type="NCBI Taxonomy" id="1076179"/>
    <lineage>
        <taxon>unclassified sequences</taxon>
        <taxon>metagenomes</taxon>
        <taxon>ecological metagenomes</taxon>
    </lineage>
</organism>
<accession>A0A645GFA3</accession>
<name>A0A645GFA3_9ZZZZ</name>
<proteinExistence type="predicted"/>
<reference evidence="1" key="1">
    <citation type="submission" date="2019-08" db="EMBL/GenBank/DDBJ databases">
        <authorList>
            <person name="Kucharzyk K."/>
            <person name="Murdoch R.W."/>
            <person name="Higgins S."/>
            <person name="Loffler F."/>
        </authorList>
    </citation>
    <scope>NUCLEOTIDE SEQUENCE</scope>
</reference>
<sequence>MIQMPSGLFQSEAILAKNLLGATPAEAVKPVILKISSRIRIATSVALGIFCRFSVTSR</sequence>
<dbReference type="EMBL" id="VSSQ01070941">
    <property type="protein sequence ID" value="MPN22654.1"/>
    <property type="molecule type" value="Genomic_DNA"/>
</dbReference>
<evidence type="ECO:0000313" key="1">
    <source>
        <dbReference type="EMBL" id="MPN22654.1"/>
    </source>
</evidence>
<dbReference type="AlphaFoldDB" id="A0A645GFA3"/>